<sequence length="172" mass="17789">MQRSAALIAAAAVLLASLALQAEALTAFGKSNSPDKDTKPTPKVPKGRICNGHADCAGTGTTCQLLPADGKKHCLCKDGTPPINAKCAVVPVAPGKSCKEHSDCVPNAECAVANTTTSNTKTCNCKDGFDVIQDLGETLCSGSSLAAVWPCLTLFLALFVVVLAEPRPSRRH</sequence>
<protein>
    <submittedName>
        <fullName evidence="3">Prolow-density lipoprotein receptor-related protein 1</fullName>
    </submittedName>
</protein>
<reference evidence="3" key="1">
    <citation type="submission" date="2021-07" db="EMBL/GenBank/DDBJ databases">
        <authorList>
            <person name="Catto M.A."/>
            <person name="Jacobson A."/>
            <person name="Kennedy G."/>
            <person name="Labadie P."/>
            <person name="Hunt B.G."/>
            <person name="Srinivasan R."/>
        </authorList>
    </citation>
    <scope>NUCLEOTIDE SEQUENCE</scope>
    <source>
        <strain evidence="3">PL_HMW_Pooled</strain>
        <tissue evidence="3">Head</tissue>
    </source>
</reference>
<keyword evidence="2" id="KW-0732">Signal</keyword>
<gene>
    <name evidence="3" type="ORF">KUF71_001466</name>
</gene>
<keyword evidence="1" id="KW-0812">Transmembrane</keyword>
<feature type="signal peptide" evidence="2">
    <location>
        <begin position="1"/>
        <end position="24"/>
    </location>
</feature>
<keyword evidence="1" id="KW-1133">Transmembrane helix</keyword>
<dbReference type="Proteomes" id="UP001219518">
    <property type="component" value="Unassembled WGS sequence"/>
</dbReference>
<evidence type="ECO:0000313" key="4">
    <source>
        <dbReference type="Proteomes" id="UP001219518"/>
    </source>
</evidence>
<evidence type="ECO:0000256" key="1">
    <source>
        <dbReference type="SAM" id="Phobius"/>
    </source>
</evidence>
<accession>A0AAE1LKC3</accession>
<evidence type="ECO:0000313" key="3">
    <source>
        <dbReference type="EMBL" id="KAK3922670.1"/>
    </source>
</evidence>
<proteinExistence type="predicted"/>
<reference evidence="3" key="2">
    <citation type="journal article" date="2023" name="BMC Genomics">
        <title>Pest status, molecular evolution, and epigenetic factors derived from the genome assembly of Frankliniella fusca, a thysanopteran phytovirus vector.</title>
        <authorList>
            <person name="Catto M.A."/>
            <person name="Labadie P.E."/>
            <person name="Jacobson A.L."/>
            <person name="Kennedy G.G."/>
            <person name="Srinivasan R."/>
            <person name="Hunt B.G."/>
        </authorList>
    </citation>
    <scope>NUCLEOTIDE SEQUENCE</scope>
    <source>
        <strain evidence="3">PL_HMW_Pooled</strain>
    </source>
</reference>
<feature type="transmembrane region" description="Helical" evidence="1">
    <location>
        <begin position="147"/>
        <end position="164"/>
    </location>
</feature>
<keyword evidence="3" id="KW-0449">Lipoprotein</keyword>
<dbReference type="EMBL" id="JAHWGI010001107">
    <property type="protein sequence ID" value="KAK3922670.1"/>
    <property type="molecule type" value="Genomic_DNA"/>
</dbReference>
<organism evidence="3 4">
    <name type="scientific">Frankliniella fusca</name>
    <dbReference type="NCBI Taxonomy" id="407009"/>
    <lineage>
        <taxon>Eukaryota</taxon>
        <taxon>Metazoa</taxon>
        <taxon>Ecdysozoa</taxon>
        <taxon>Arthropoda</taxon>
        <taxon>Hexapoda</taxon>
        <taxon>Insecta</taxon>
        <taxon>Pterygota</taxon>
        <taxon>Neoptera</taxon>
        <taxon>Paraneoptera</taxon>
        <taxon>Thysanoptera</taxon>
        <taxon>Terebrantia</taxon>
        <taxon>Thripoidea</taxon>
        <taxon>Thripidae</taxon>
        <taxon>Frankliniella</taxon>
    </lineage>
</organism>
<keyword evidence="3" id="KW-0675">Receptor</keyword>
<dbReference type="AlphaFoldDB" id="A0AAE1LKC3"/>
<comment type="caution">
    <text evidence="3">The sequence shown here is derived from an EMBL/GenBank/DDBJ whole genome shotgun (WGS) entry which is preliminary data.</text>
</comment>
<evidence type="ECO:0000256" key="2">
    <source>
        <dbReference type="SAM" id="SignalP"/>
    </source>
</evidence>
<feature type="chain" id="PRO_5042023576" evidence="2">
    <location>
        <begin position="25"/>
        <end position="172"/>
    </location>
</feature>
<name>A0AAE1LKC3_9NEOP</name>
<keyword evidence="4" id="KW-1185">Reference proteome</keyword>
<keyword evidence="1" id="KW-0472">Membrane</keyword>